<evidence type="ECO:0000256" key="2">
    <source>
        <dbReference type="SAM" id="MobiDB-lite"/>
    </source>
</evidence>
<proteinExistence type="inferred from homology"/>
<reference evidence="5" key="2">
    <citation type="submission" date="2021-04" db="EMBL/GenBank/DDBJ databases">
        <authorList>
            <person name="Gilroy R."/>
        </authorList>
    </citation>
    <scope>NUCLEOTIDE SEQUENCE</scope>
    <source>
        <strain evidence="5">CHK188-11489</strain>
    </source>
</reference>
<protein>
    <submittedName>
        <fullName evidence="5">LCP family protein</fullName>
    </submittedName>
</protein>
<evidence type="ECO:0000256" key="3">
    <source>
        <dbReference type="SAM" id="Phobius"/>
    </source>
</evidence>
<evidence type="ECO:0000259" key="4">
    <source>
        <dbReference type="Pfam" id="PF03816"/>
    </source>
</evidence>
<dbReference type="EMBL" id="DXBF01000061">
    <property type="protein sequence ID" value="HIZ62575.1"/>
    <property type="molecule type" value="Genomic_DNA"/>
</dbReference>
<dbReference type="Proteomes" id="UP000824105">
    <property type="component" value="Unassembled WGS sequence"/>
</dbReference>
<dbReference type="Pfam" id="PF03816">
    <property type="entry name" value="LytR_cpsA_psr"/>
    <property type="match status" value="1"/>
</dbReference>
<organism evidence="5 6">
    <name type="scientific">Candidatus Gemmiger avistercoris</name>
    <dbReference type="NCBI Taxonomy" id="2838606"/>
    <lineage>
        <taxon>Bacteria</taxon>
        <taxon>Bacillati</taxon>
        <taxon>Bacillota</taxon>
        <taxon>Clostridia</taxon>
        <taxon>Eubacteriales</taxon>
        <taxon>Gemmiger</taxon>
    </lineage>
</organism>
<evidence type="ECO:0000313" key="6">
    <source>
        <dbReference type="Proteomes" id="UP000824105"/>
    </source>
</evidence>
<dbReference type="InterPro" id="IPR050922">
    <property type="entry name" value="LytR/CpsA/Psr_CW_biosynth"/>
</dbReference>
<feature type="region of interest" description="Disordered" evidence="2">
    <location>
        <begin position="398"/>
        <end position="422"/>
    </location>
</feature>
<feature type="region of interest" description="Disordered" evidence="2">
    <location>
        <begin position="1"/>
        <end position="22"/>
    </location>
</feature>
<evidence type="ECO:0000313" key="5">
    <source>
        <dbReference type="EMBL" id="HIZ62575.1"/>
    </source>
</evidence>
<feature type="compositionally biased region" description="Acidic residues" evidence="2">
    <location>
        <begin position="401"/>
        <end position="414"/>
    </location>
</feature>
<name>A0A9D2FLF6_9FIRM</name>
<comment type="similarity">
    <text evidence="1">Belongs to the LytR/CpsA/Psr (LCP) family.</text>
</comment>
<dbReference type="InterPro" id="IPR004474">
    <property type="entry name" value="LytR_CpsA_psr"/>
</dbReference>
<keyword evidence="3" id="KW-0472">Membrane</keyword>
<keyword evidence="3" id="KW-1133">Transmembrane helix</keyword>
<feature type="domain" description="Cell envelope-related transcriptional attenuator" evidence="4">
    <location>
        <begin position="144"/>
        <end position="300"/>
    </location>
</feature>
<feature type="transmembrane region" description="Helical" evidence="3">
    <location>
        <begin position="31"/>
        <end position="50"/>
    </location>
</feature>
<dbReference type="PANTHER" id="PTHR33392">
    <property type="entry name" value="POLYISOPRENYL-TEICHOIC ACID--PEPTIDOGLYCAN TEICHOIC ACID TRANSFERASE TAGU"/>
    <property type="match status" value="1"/>
</dbReference>
<gene>
    <name evidence="5" type="ORF">H9724_07405</name>
</gene>
<reference evidence="5" key="1">
    <citation type="journal article" date="2021" name="PeerJ">
        <title>Extensive microbial diversity within the chicken gut microbiome revealed by metagenomics and culture.</title>
        <authorList>
            <person name="Gilroy R."/>
            <person name="Ravi A."/>
            <person name="Getino M."/>
            <person name="Pursley I."/>
            <person name="Horton D.L."/>
            <person name="Alikhan N.F."/>
            <person name="Baker D."/>
            <person name="Gharbi K."/>
            <person name="Hall N."/>
            <person name="Watson M."/>
            <person name="Adriaenssens E.M."/>
            <person name="Foster-Nyarko E."/>
            <person name="Jarju S."/>
            <person name="Secka A."/>
            <person name="Antonio M."/>
            <person name="Oren A."/>
            <person name="Chaudhuri R.R."/>
            <person name="La Ragione R."/>
            <person name="Hildebrand F."/>
            <person name="Pallen M.J."/>
        </authorList>
    </citation>
    <scope>NUCLEOTIDE SEQUENCE</scope>
    <source>
        <strain evidence="5">CHK188-11489</strain>
    </source>
</reference>
<evidence type="ECO:0000256" key="1">
    <source>
        <dbReference type="ARBA" id="ARBA00006068"/>
    </source>
</evidence>
<dbReference type="Gene3D" id="3.40.630.190">
    <property type="entry name" value="LCP protein"/>
    <property type="match status" value="1"/>
</dbReference>
<comment type="caution">
    <text evidence="5">The sequence shown here is derived from an EMBL/GenBank/DDBJ whole genome shotgun (WGS) entry which is preliminary data.</text>
</comment>
<accession>A0A9D2FLF6</accession>
<dbReference type="NCBIfam" id="TIGR00350">
    <property type="entry name" value="lytR_cpsA_psr"/>
    <property type="match status" value="1"/>
</dbReference>
<dbReference type="AlphaFoldDB" id="A0A9D2FLF6"/>
<sequence>MNTTEEKTKTTAVKTGKPQKPRGKLPRWGKVLLALAAVLLALAGMAALYVNGKLDLLRYSDGSVSEVGTIDAGEDQDLDATGLVHNDGEMEMPEGSPFADEDVLNILLIGTDERTEAVNDADAFTHLNQLDGTEDTTEFSADARADTLILVSLNIREDTIKLVSIERGTGVPILLDGYEGQYDWITHTFRYGGAKLAMDTVEDCFNVQVDHYVRVNFNSFVQIVDAVGGVDIEITDLEAKALNWEVPSNSMLIVNKVSPGLNHFDGYTALQYARLRKIDNDWKRIERQRTVIAAVLDQIKNASVTELDNLLNTVLPLVQTNFTKSEIAALLVQLPGFLGAEVEQLSMPLQGTYGVRTGMDDRLMYDPDWAVNIKALQDFLYNGETAEAVIAATPETAAAGEETEQEETGAESADDTSAWDRESDPADEYIRQNLHTVDLAYPLAAADFGSSDYRLFLAGVGGSRDADVQGALAQYLAGQGVRVLAVPDGAAAGVLLDRYLQTGDTRTLEQYLLAHPAAERAQLRAMWQDLYALYPGQLRAVGLGEDQSGAVTGYAVQALAGMAVGQPESGIADVADGIQGSNVRNALYWFERGMQRSPREMERWLGDLYPLALRLYQGLNGTVHTGTAGDLTACDLQRALETYPQAQILAFVDGEESLQTGDSLASRMAQYLEEAGEAPAESGTQDAGVYSSPNAAYAAQGVCSIGVLYGQWGYDTTFTADDPDTCWNSDGLSSWLGVYITPGRDVLLALDGEDCPFGGEGEPLLKDGAADPCGTAQKLLILHENNRVYTGTAETAQEAS</sequence>
<dbReference type="PANTHER" id="PTHR33392:SF6">
    <property type="entry name" value="POLYISOPRENYL-TEICHOIC ACID--PEPTIDOGLYCAN TEICHOIC ACID TRANSFERASE TAGU"/>
    <property type="match status" value="1"/>
</dbReference>
<keyword evidence="3" id="KW-0812">Transmembrane</keyword>